<keyword evidence="3" id="KW-1185">Reference proteome</keyword>
<proteinExistence type="predicted"/>
<evidence type="ECO:0000256" key="1">
    <source>
        <dbReference type="SAM" id="SignalP"/>
    </source>
</evidence>
<feature type="signal peptide" evidence="1">
    <location>
        <begin position="1"/>
        <end position="28"/>
    </location>
</feature>
<reference evidence="2" key="1">
    <citation type="submission" date="2023-08" db="EMBL/GenBank/DDBJ databases">
        <authorList>
            <person name="Audoor S."/>
            <person name="Bilcke G."/>
        </authorList>
    </citation>
    <scope>NUCLEOTIDE SEQUENCE</scope>
</reference>
<accession>A0AAD2FBI9</accession>
<gene>
    <name evidence="2" type="ORF">CYCCA115_LOCUS1100</name>
</gene>
<name>A0AAD2FBI9_9STRA</name>
<evidence type="ECO:0000313" key="2">
    <source>
        <dbReference type="EMBL" id="CAJ1924730.1"/>
    </source>
</evidence>
<evidence type="ECO:0000313" key="3">
    <source>
        <dbReference type="Proteomes" id="UP001295423"/>
    </source>
</evidence>
<keyword evidence="1" id="KW-0732">Signal</keyword>
<sequence length="812" mass="90358">MMFRKAPFLFISALLFEQLLLLNHVVIAKNMNQGGSYKISNSDTFDTEYSDDREYFDVYSKPIKTLYSQVHWMGHGDITLPQYIIDRFEGGKLMAVTGYEVDQVRKLDSGEEVPVPITWAYNHHFCANLMNNRKFRVVMKPTTPDAVKLGLAHGASHHLVGEFLDGMEPDDDDGDEIPQLHFFSEGNGGEMRMSYHGYPKGYAQIIESPNEFLISPMQIDTWNRNMKNHTYLPGPLPSSSRIPHDAGYNGLLECPCSDRIPFEWGMTYAIDEGSCHGSQKTKCKEVIQNATECFTAVEYVIKGVHYDTQTIDDESLPSGCTGTLNGEGIVQAVWNKATVQSQMGHTDLETNQPHLVGVSLGLVNMTVAMDPTSEAATSVQLKLTGPADKWFGVGFGSKTMCVHMEGDECPGGGPYAIIISGDQVEERKLDHHGAGIVLDSSITVHSNQVDGDTRTVTLSRPLKGPTANYYTFDSSSPSIPLIMANGCSLKFAQHCGHGPNEVNLLPVDTPKKLCQSGIQGTIDGLQFDNDRCAPFPNSDLLDQSNPTCDVQTYKGGLSCCRNGKSLLDKAQEIPWQDQPLEYRLKFRFYFEEYKKSSDISESPSHQQLIRLYWQTEAHAGEYDIVQCREGTPSSECIQTITSRWTVRDMTRDCPIHDASWCTGKGSTDSSKTDGVKLIYAGPHCHAPHCLSMELYNADTGQLLCHMEPIHGSGEGLYDEHGYLAIPPCLWGDTSEGLDEPQLLSLDTTLMSIKRNNSTLPHTGEMASWQMRGILVRKEEEKEDDREEDLVVVSRTSLRRTGPVTVNEEEDMH</sequence>
<dbReference type="Proteomes" id="UP001295423">
    <property type="component" value="Unassembled WGS sequence"/>
</dbReference>
<dbReference type="AlphaFoldDB" id="A0AAD2FBI9"/>
<dbReference type="EMBL" id="CAKOGP040000002">
    <property type="protein sequence ID" value="CAJ1924730.1"/>
    <property type="molecule type" value="Genomic_DNA"/>
</dbReference>
<protein>
    <submittedName>
        <fullName evidence="2">Uncharacterized protein</fullName>
    </submittedName>
</protein>
<comment type="caution">
    <text evidence="2">The sequence shown here is derived from an EMBL/GenBank/DDBJ whole genome shotgun (WGS) entry which is preliminary data.</text>
</comment>
<feature type="chain" id="PRO_5041971552" evidence="1">
    <location>
        <begin position="29"/>
        <end position="812"/>
    </location>
</feature>
<organism evidence="2 3">
    <name type="scientific">Cylindrotheca closterium</name>
    <dbReference type="NCBI Taxonomy" id="2856"/>
    <lineage>
        <taxon>Eukaryota</taxon>
        <taxon>Sar</taxon>
        <taxon>Stramenopiles</taxon>
        <taxon>Ochrophyta</taxon>
        <taxon>Bacillariophyta</taxon>
        <taxon>Bacillariophyceae</taxon>
        <taxon>Bacillariophycidae</taxon>
        <taxon>Bacillariales</taxon>
        <taxon>Bacillariaceae</taxon>
        <taxon>Cylindrotheca</taxon>
    </lineage>
</organism>